<evidence type="ECO:0000313" key="1">
    <source>
        <dbReference type="Proteomes" id="UP000887561"/>
    </source>
</evidence>
<evidence type="ECO:0000313" key="2">
    <source>
        <dbReference type="WBParaSite" id="scaffold46907_cov294.g24607"/>
    </source>
</evidence>
<reference evidence="2" key="1">
    <citation type="submission" date="2022-11" db="UniProtKB">
        <authorList>
            <consortium name="WormBaseParasite"/>
        </authorList>
    </citation>
    <scope>IDENTIFICATION</scope>
</reference>
<accession>A0A915MSZ3</accession>
<name>A0A915MSZ3_MELJA</name>
<organism evidence="1 2">
    <name type="scientific">Meloidogyne javanica</name>
    <name type="common">Root-knot nematode worm</name>
    <dbReference type="NCBI Taxonomy" id="6303"/>
    <lineage>
        <taxon>Eukaryota</taxon>
        <taxon>Metazoa</taxon>
        <taxon>Ecdysozoa</taxon>
        <taxon>Nematoda</taxon>
        <taxon>Chromadorea</taxon>
        <taxon>Rhabditida</taxon>
        <taxon>Tylenchina</taxon>
        <taxon>Tylenchomorpha</taxon>
        <taxon>Tylenchoidea</taxon>
        <taxon>Meloidogynidae</taxon>
        <taxon>Meloidogyninae</taxon>
        <taxon>Meloidogyne</taxon>
        <taxon>Meloidogyne incognita group</taxon>
    </lineage>
</organism>
<sequence length="33" mass="3641">PAHLELAQNYITQPITSYNAVITIGQILIDQVC</sequence>
<dbReference type="AlphaFoldDB" id="A0A915MSZ3"/>
<proteinExistence type="predicted"/>
<keyword evidence="1" id="KW-1185">Reference proteome</keyword>
<dbReference type="Proteomes" id="UP000887561">
    <property type="component" value="Unplaced"/>
</dbReference>
<dbReference type="WBParaSite" id="scaffold46907_cov294.g24607">
    <property type="protein sequence ID" value="scaffold46907_cov294.g24607"/>
    <property type="gene ID" value="scaffold46907_cov294.g24607"/>
</dbReference>
<protein>
    <submittedName>
        <fullName evidence="2">Uncharacterized protein</fullName>
    </submittedName>
</protein>